<evidence type="ECO:0000313" key="1">
    <source>
        <dbReference type="EMBL" id="KXO01096.1"/>
    </source>
</evidence>
<dbReference type="PATRIC" id="fig|1548749.3.peg.224"/>
<protein>
    <recommendedName>
        <fullName evidence="3">Lipocalin-like domain-containing protein</fullName>
    </recommendedName>
</protein>
<accession>A0A137RLL6</accession>
<sequence length="155" mass="17467">MLNPHLWEKRKIMKKILILLAIVTFASCSSDDDSGNVNTNEFENIITTLPQGEWKVSKLIDGQSDHTVDFETFIFTFKEDGTVMAKNDLFTENGTWAYDNSSSSSEELVLQFSEQIPFDEINDDWDIVSVTNSQIELSDISGGDGDVELLTFTKL</sequence>
<reference evidence="2" key="1">
    <citation type="submission" date="2014-10" db="EMBL/GenBank/DDBJ databases">
        <title>Genome sequencing of Vitellibacter sp. D-24.</title>
        <authorList>
            <person name="Thevarajoo S."/>
            <person name="Selvaratnam C."/>
            <person name="Goh K.M."/>
            <person name="Chong C.S."/>
        </authorList>
    </citation>
    <scope>NUCLEOTIDE SEQUENCE [LARGE SCALE GENOMIC DNA]</scope>
    <source>
        <strain evidence="2">D-24</strain>
    </source>
</reference>
<dbReference type="Proteomes" id="UP000070138">
    <property type="component" value="Unassembled WGS sequence"/>
</dbReference>
<evidence type="ECO:0008006" key="3">
    <source>
        <dbReference type="Google" id="ProtNLM"/>
    </source>
</evidence>
<comment type="caution">
    <text evidence="1">The sequence shown here is derived from an EMBL/GenBank/DDBJ whole genome shotgun (WGS) entry which is preliminary data.</text>
</comment>
<dbReference type="AlphaFoldDB" id="A0A137RLL6"/>
<dbReference type="EMBL" id="JRWG01000001">
    <property type="protein sequence ID" value="KXO01096.1"/>
    <property type="molecule type" value="Genomic_DNA"/>
</dbReference>
<gene>
    <name evidence="1" type="ORF">LS48_01055</name>
</gene>
<keyword evidence="2" id="KW-1185">Reference proteome</keyword>
<evidence type="ECO:0000313" key="2">
    <source>
        <dbReference type="Proteomes" id="UP000070138"/>
    </source>
</evidence>
<name>A0A137RLL6_9FLAO</name>
<reference evidence="1 2" key="2">
    <citation type="journal article" date="2016" name="Int. J. Syst. Evol. Microbiol.">
        <title>Vitellibacter aquimaris sp. nov., a marine bacterium isolated from seawater.</title>
        <authorList>
            <person name="Thevarajoo S."/>
            <person name="Selvaratnam C."/>
            <person name="Goh K.M."/>
            <person name="Hong K.W."/>
            <person name="Chan X.Y."/>
            <person name="Chan K.G."/>
            <person name="Chong C.S."/>
        </authorList>
    </citation>
    <scope>NUCLEOTIDE SEQUENCE [LARGE SCALE GENOMIC DNA]</scope>
    <source>
        <strain evidence="1 2">D-24</strain>
    </source>
</reference>
<proteinExistence type="predicted"/>
<organism evidence="1 2">
    <name type="scientific">Aequorivita aquimaris</name>
    <dbReference type="NCBI Taxonomy" id="1548749"/>
    <lineage>
        <taxon>Bacteria</taxon>
        <taxon>Pseudomonadati</taxon>
        <taxon>Bacteroidota</taxon>
        <taxon>Flavobacteriia</taxon>
        <taxon>Flavobacteriales</taxon>
        <taxon>Flavobacteriaceae</taxon>
        <taxon>Aequorivita</taxon>
    </lineage>
</organism>
<dbReference type="STRING" id="1548749.LS48_01055"/>